<dbReference type="Pfam" id="PF00271">
    <property type="entry name" value="Helicase_C"/>
    <property type="match status" value="1"/>
</dbReference>
<evidence type="ECO:0000256" key="1">
    <source>
        <dbReference type="ARBA" id="ARBA00022801"/>
    </source>
</evidence>
<dbReference type="GO" id="GO:0016787">
    <property type="term" value="F:hydrolase activity"/>
    <property type="evidence" value="ECO:0007669"/>
    <property type="project" value="UniProtKB-KW"/>
</dbReference>
<dbReference type="PROSITE" id="PS51192">
    <property type="entry name" value="HELICASE_ATP_BIND_1"/>
    <property type="match status" value="1"/>
</dbReference>
<dbReference type="Gene3D" id="3.40.50.300">
    <property type="entry name" value="P-loop containing nucleotide triphosphate hydrolases"/>
    <property type="match status" value="1"/>
</dbReference>
<keyword evidence="1" id="KW-0378">Hydrolase</keyword>
<dbReference type="InterPro" id="IPR049730">
    <property type="entry name" value="SNF2/RAD54-like_C"/>
</dbReference>
<dbReference type="PANTHER" id="PTHR45629">
    <property type="entry name" value="SNF2/RAD54 FAMILY MEMBER"/>
    <property type="match status" value="1"/>
</dbReference>
<evidence type="ECO:0008006" key="6">
    <source>
        <dbReference type="Google" id="ProtNLM"/>
    </source>
</evidence>
<dbReference type="GO" id="GO:0007131">
    <property type="term" value="P:reciprocal meiotic recombination"/>
    <property type="evidence" value="ECO:0007669"/>
    <property type="project" value="TreeGrafter"/>
</dbReference>
<dbReference type="GO" id="GO:0000724">
    <property type="term" value="P:double-strand break repair via homologous recombination"/>
    <property type="evidence" value="ECO:0007669"/>
    <property type="project" value="TreeGrafter"/>
</dbReference>
<dbReference type="SMART" id="SM00487">
    <property type="entry name" value="DEXDc"/>
    <property type="match status" value="1"/>
</dbReference>
<evidence type="ECO:0000259" key="4">
    <source>
        <dbReference type="PROSITE" id="PS51194"/>
    </source>
</evidence>
<proteinExistence type="predicted"/>
<evidence type="ECO:0000256" key="2">
    <source>
        <dbReference type="SAM" id="MobiDB-lite"/>
    </source>
</evidence>
<feature type="compositionally biased region" description="Low complexity" evidence="2">
    <location>
        <begin position="39"/>
        <end position="68"/>
    </location>
</feature>
<dbReference type="CDD" id="cd18793">
    <property type="entry name" value="SF2_C_SNF"/>
    <property type="match status" value="1"/>
</dbReference>
<dbReference type="InterPro" id="IPR027417">
    <property type="entry name" value="P-loop_NTPase"/>
</dbReference>
<dbReference type="Gene3D" id="1.20.120.850">
    <property type="entry name" value="SWI2/SNF2 ATPases, N-terminal domain"/>
    <property type="match status" value="1"/>
</dbReference>
<dbReference type="AlphaFoldDB" id="A0A7S1V741"/>
<dbReference type="Pfam" id="PF00176">
    <property type="entry name" value="SNF2-rel_dom"/>
    <property type="match status" value="1"/>
</dbReference>
<organism evidence="5">
    <name type="scientific">Sexangularia sp. CB-2014</name>
    <dbReference type="NCBI Taxonomy" id="1486929"/>
    <lineage>
        <taxon>Eukaryota</taxon>
        <taxon>Amoebozoa</taxon>
        <taxon>Tubulinea</taxon>
        <taxon>Elardia</taxon>
        <taxon>Arcellinida</taxon>
        <taxon>Arcellinida incertae sedis</taxon>
        <taxon>Sexangularia</taxon>
    </lineage>
</organism>
<feature type="domain" description="Helicase C-terminal" evidence="4">
    <location>
        <begin position="609"/>
        <end position="766"/>
    </location>
</feature>
<dbReference type="InterPro" id="IPR014001">
    <property type="entry name" value="Helicase_ATP-bd"/>
</dbReference>
<gene>
    <name evidence="5" type="ORF">SSP0437_LOCUS2582</name>
</gene>
<dbReference type="SUPFAM" id="SSF52540">
    <property type="entry name" value="P-loop containing nucleoside triphosphate hydrolases"/>
    <property type="match status" value="2"/>
</dbReference>
<dbReference type="GO" id="GO:0005634">
    <property type="term" value="C:nucleus"/>
    <property type="evidence" value="ECO:0007669"/>
    <property type="project" value="TreeGrafter"/>
</dbReference>
<evidence type="ECO:0000259" key="3">
    <source>
        <dbReference type="PROSITE" id="PS51192"/>
    </source>
</evidence>
<dbReference type="InterPro" id="IPR000330">
    <property type="entry name" value="SNF2_N"/>
</dbReference>
<dbReference type="PROSITE" id="PS51194">
    <property type="entry name" value="HELICASE_CTER"/>
    <property type="match status" value="1"/>
</dbReference>
<dbReference type="PANTHER" id="PTHR45629:SF7">
    <property type="entry name" value="DNA EXCISION REPAIR PROTEIN ERCC-6-RELATED"/>
    <property type="match status" value="1"/>
</dbReference>
<dbReference type="GO" id="GO:0005524">
    <property type="term" value="F:ATP binding"/>
    <property type="evidence" value="ECO:0007669"/>
    <property type="project" value="InterPro"/>
</dbReference>
<dbReference type="GO" id="GO:0015616">
    <property type="term" value="F:DNA translocase activity"/>
    <property type="evidence" value="ECO:0007669"/>
    <property type="project" value="TreeGrafter"/>
</dbReference>
<dbReference type="InterPro" id="IPR001650">
    <property type="entry name" value="Helicase_C-like"/>
</dbReference>
<feature type="compositionally biased region" description="Basic residues" evidence="2">
    <location>
        <begin position="1"/>
        <end position="11"/>
    </location>
</feature>
<dbReference type="EMBL" id="HBGL01003375">
    <property type="protein sequence ID" value="CAD9290149.1"/>
    <property type="molecule type" value="Transcribed_RNA"/>
</dbReference>
<dbReference type="InterPro" id="IPR050496">
    <property type="entry name" value="SNF2_RAD54_helicase_repair"/>
</dbReference>
<dbReference type="InterPro" id="IPR038718">
    <property type="entry name" value="SNF2-like_sf"/>
</dbReference>
<evidence type="ECO:0000313" key="5">
    <source>
        <dbReference type="EMBL" id="CAD9290149.1"/>
    </source>
</evidence>
<dbReference type="SMART" id="SM00490">
    <property type="entry name" value="HELICc"/>
    <property type="match status" value="1"/>
</dbReference>
<feature type="region of interest" description="Disordered" evidence="2">
    <location>
        <begin position="1"/>
        <end position="94"/>
    </location>
</feature>
<feature type="domain" description="Helicase ATP-binding" evidence="3">
    <location>
        <begin position="281"/>
        <end position="457"/>
    </location>
</feature>
<dbReference type="Gene3D" id="3.40.50.10810">
    <property type="entry name" value="Tandem AAA-ATPase domain"/>
    <property type="match status" value="1"/>
</dbReference>
<name>A0A7S1V741_9EUKA</name>
<sequence length="885" mass="95998">MKKSLGIKRKFTPFGAGKAGGLSRPASIPRLHSVTKGSTASTPTPATSAPSAKPTTTPTPVVKKVAPARPLHSVNMSNPPRPASGSRPATTASSAVADAPSRYYRCFHTKLSNKKHKIWEDGIAAVRGSAVELLNTEGKSLARATGYSVSSLATLCEGATLTVNRKELEFGQEIPAEQFTSGSIFLHEAKGGPIAPLQRVTSKKNAFKSHSDHLIAQGLVTENDLRTALVPRNDPNADDAFVLHRPPEGADPCENVPVVVDGWLASRLRPHQKVGVQFLYDRVVKDGAGCILADAMGLGKTITTITLLWTLLKQNPRSAAPFVRRAIIVVPSSLTKNWDKEITKWLGSERLRPLVICDQGKAECRRIINEYATPNAKRPVLIISYDQFRVFSKEFAALRITTNLMVCDEGHRLKNKSTALTKALEALPCTHRVILTGTPIQNDLDEFFSLLSFVAPRLFGDMSPAGFSRTYTIPIMQSRERDAKREQKEIGQSRAAKLAELTDAYVLRRTSATNNEFLPPKTETTVLLKLTPVQEQLYEHVLTSKELISSLSSGNGGAVALEMVTALRKVCNAPVLAAAEGTPSHELFLQAGVEPDVLQRDDASAKICMVKQLLTEARNVDDRVVIVSSSTQCLDLLDRVCSEQSWPTARLDGSTGANKRQNLVDNFNRGGPMSFVFLLSTRAGGVGLNLVGANRLILFDLDWNPANDLQALARVWRDGQKKPVFIYRLLCTGTIEEKMFQRQLAKMALSTLMMGEDGQPATSAGASSSSSSNVSTFSRAELRDIFTYGGNQTLCDTHDLLGCDCTSSHIEGAPTRKKFQAKAQAKAEQLDAILGSMTHSAEAKATGDNVLAAAVARVPGLATFFLSSMENQPSIDENDMDELIL</sequence>
<accession>A0A7S1V741</accession>
<protein>
    <recommendedName>
        <fullName evidence="6">DNA repair and recombination protein RAD54B</fullName>
    </recommendedName>
</protein>
<reference evidence="5" key="1">
    <citation type="submission" date="2021-01" db="EMBL/GenBank/DDBJ databases">
        <authorList>
            <person name="Corre E."/>
            <person name="Pelletier E."/>
            <person name="Niang G."/>
            <person name="Scheremetjew M."/>
            <person name="Finn R."/>
            <person name="Kale V."/>
            <person name="Holt S."/>
            <person name="Cochrane G."/>
            <person name="Meng A."/>
            <person name="Brown T."/>
            <person name="Cohen L."/>
        </authorList>
    </citation>
    <scope>NUCLEOTIDE SEQUENCE</scope>
    <source>
        <strain evidence="5">ATCC 50979</strain>
    </source>
</reference>